<evidence type="ECO:0000313" key="1">
    <source>
        <dbReference type="EMBL" id="GCD43201.1"/>
    </source>
</evidence>
<name>A0A401W1P5_STREY</name>
<dbReference type="AlphaFoldDB" id="A0A401W1P5"/>
<comment type="caution">
    <text evidence="1">The sequence shown here is derived from an EMBL/GenBank/DDBJ whole genome shotgun (WGS) entry which is preliminary data.</text>
</comment>
<dbReference type="RefSeq" id="WP_359871224.1">
    <property type="nucleotide sequence ID" value="NZ_BHZD01000001.1"/>
</dbReference>
<evidence type="ECO:0000313" key="2">
    <source>
        <dbReference type="Proteomes" id="UP000286746"/>
    </source>
</evidence>
<organism evidence="1 2">
    <name type="scientific">Streptomyces paromomycinus</name>
    <name type="common">Streptomyces rimosus subsp. paromomycinus</name>
    <dbReference type="NCBI Taxonomy" id="92743"/>
    <lineage>
        <taxon>Bacteria</taxon>
        <taxon>Bacillati</taxon>
        <taxon>Actinomycetota</taxon>
        <taxon>Actinomycetes</taxon>
        <taxon>Kitasatosporales</taxon>
        <taxon>Streptomycetaceae</taxon>
        <taxon>Streptomyces</taxon>
    </lineage>
</organism>
<reference evidence="1 2" key="1">
    <citation type="submission" date="2018-11" db="EMBL/GenBank/DDBJ databases">
        <title>Whole genome sequence of Streptomyces paromomycinus NBRC 15454(T).</title>
        <authorList>
            <person name="Komaki H."/>
            <person name="Tamura T."/>
        </authorList>
    </citation>
    <scope>NUCLEOTIDE SEQUENCE [LARGE SCALE GENOMIC DNA]</scope>
    <source>
        <strain evidence="1 2">NBRC 15454</strain>
    </source>
</reference>
<sequence length="31" mass="3232">MPRPATAFAPAAFELALIGVSVQSVADIECR</sequence>
<protein>
    <submittedName>
        <fullName evidence="1">Uncharacterized protein</fullName>
    </submittedName>
</protein>
<dbReference type="NCBIfam" id="NF042937">
    <property type="entry name" value="leader_Ms4533A"/>
    <property type="match status" value="1"/>
</dbReference>
<gene>
    <name evidence="1" type="ORF">GKJPGBOP_02881</name>
</gene>
<accession>A0A401W1P5</accession>
<keyword evidence="2" id="KW-1185">Reference proteome</keyword>
<proteinExistence type="predicted"/>
<dbReference type="Proteomes" id="UP000286746">
    <property type="component" value="Unassembled WGS sequence"/>
</dbReference>
<dbReference type="EMBL" id="BHZD01000001">
    <property type="protein sequence ID" value="GCD43201.1"/>
    <property type="molecule type" value="Genomic_DNA"/>
</dbReference>